<evidence type="ECO:0000313" key="1">
    <source>
        <dbReference type="EMBL" id="UWZ58145.1"/>
    </source>
</evidence>
<dbReference type="EMBL" id="CP073767">
    <property type="protein sequence ID" value="UWZ58145.1"/>
    <property type="molecule type" value="Genomic_DNA"/>
</dbReference>
<gene>
    <name evidence="1" type="ORF">Daura_19420</name>
</gene>
<accession>A0A9Q9IQI3</accession>
<dbReference type="RefSeq" id="WP_156090313.1">
    <property type="nucleotide sequence ID" value="NZ_CP073767.1"/>
</dbReference>
<proteinExistence type="predicted"/>
<reference evidence="1" key="1">
    <citation type="submission" date="2021-04" db="EMBL/GenBank/DDBJ databases">
        <title>Dactylosporangium aurantiacum NRRL B-8018 full assembly.</title>
        <authorList>
            <person name="Hartkoorn R.C."/>
            <person name="Beaudoing E."/>
            <person name="Hot D."/>
        </authorList>
    </citation>
    <scope>NUCLEOTIDE SEQUENCE</scope>
    <source>
        <strain evidence="1">NRRL B-8018</strain>
    </source>
</reference>
<dbReference type="Proteomes" id="UP001058003">
    <property type="component" value="Chromosome"/>
</dbReference>
<evidence type="ECO:0000313" key="2">
    <source>
        <dbReference type="Proteomes" id="UP001058003"/>
    </source>
</evidence>
<dbReference type="AlphaFoldDB" id="A0A9Q9IQI3"/>
<name>A0A9Q9IQI3_9ACTN</name>
<sequence length="142" mass="14800">MMFDLMPGRGVLLPSQRCVTFGMSRAEVTAAAGADVRDVFVCGATWAVAFTLAGVAVLVHTTASGADTVTLSPAGTDPAPVALDDVDVFAWDAPAVLDALLDGGRDIRPIGRRSAWIDGRRLVLHCDPGAGRFTDATLYADP</sequence>
<organism evidence="1 2">
    <name type="scientific">Dactylosporangium aurantiacum</name>
    <dbReference type="NCBI Taxonomy" id="35754"/>
    <lineage>
        <taxon>Bacteria</taxon>
        <taxon>Bacillati</taxon>
        <taxon>Actinomycetota</taxon>
        <taxon>Actinomycetes</taxon>
        <taxon>Micromonosporales</taxon>
        <taxon>Micromonosporaceae</taxon>
        <taxon>Dactylosporangium</taxon>
    </lineage>
</organism>
<dbReference type="KEGG" id="daur:Daura_19420"/>
<protein>
    <submittedName>
        <fullName evidence="1">Uncharacterized protein</fullName>
    </submittedName>
</protein>
<dbReference type="OrthoDB" id="3872745at2"/>
<keyword evidence="2" id="KW-1185">Reference proteome</keyword>